<dbReference type="SUPFAM" id="SSF52374">
    <property type="entry name" value="Nucleotidylyl transferase"/>
    <property type="match status" value="1"/>
</dbReference>
<comment type="similarity">
    <text evidence="8">Belongs to the class-I aminoacyl-tRNA synthetase family.</text>
</comment>
<accession>A0ABR5Q032</accession>
<dbReference type="InterPro" id="IPR033911">
    <property type="entry name" value="MetRS_core"/>
</dbReference>
<dbReference type="InterPro" id="IPR009080">
    <property type="entry name" value="tRNAsynth_Ia_anticodon-bd"/>
</dbReference>
<evidence type="ECO:0000256" key="3">
    <source>
        <dbReference type="ARBA" id="ARBA00022741"/>
    </source>
</evidence>
<dbReference type="SUPFAM" id="SSF47323">
    <property type="entry name" value="Anticodon-binding domain of a subclass of class I aminoacyl-tRNA synthetases"/>
    <property type="match status" value="1"/>
</dbReference>
<feature type="binding site" evidence="7">
    <location>
        <position position="178"/>
    </location>
    <ligand>
        <name>Zn(2+)</name>
        <dbReference type="ChEBI" id="CHEBI:29105"/>
    </ligand>
</feature>
<feature type="domain" description="Methionyl-tRNA synthetase anticodon-binding" evidence="10">
    <location>
        <begin position="434"/>
        <end position="551"/>
    </location>
</feature>
<dbReference type="EC" id="6.1.1.10" evidence="7"/>
<keyword evidence="2 7" id="KW-0436">Ligase</keyword>
<dbReference type="InterPro" id="IPR015413">
    <property type="entry name" value="Methionyl/Leucyl_tRNA_Synth"/>
</dbReference>
<dbReference type="PANTHER" id="PTHR43326:SF1">
    <property type="entry name" value="METHIONINE--TRNA LIGASE, MITOCHONDRIAL"/>
    <property type="match status" value="1"/>
</dbReference>
<evidence type="ECO:0000259" key="9">
    <source>
        <dbReference type="Pfam" id="PF09334"/>
    </source>
</evidence>
<keyword evidence="5 7" id="KW-0648">Protein biosynthesis</keyword>
<dbReference type="InterPro" id="IPR023457">
    <property type="entry name" value="Met-tRNA_synth_2"/>
</dbReference>
<evidence type="ECO:0000259" key="10">
    <source>
        <dbReference type="Pfam" id="PF19303"/>
    </source>
</evidence>
<keyword evidence="7" id="KW-0963">Cytoplasm</keyword>
<comment type="caution">
    <text evidence="7">Lacks conserved residue(s) required for the propagation of feature annotation.</text>
</comment>
<keyword evidence="6 7" id="KW-0030">Aminoacyl-tRNA synthetase</keyword>
<reference evidence="11 12" key="1">
    <citation type="journal article" date="2015" name="Genome Announc.">
        <title>Expanding the biotechnology potential of lactobacilli through comparative genomics of 213 strains and associated genera.</title>
        <authorList>
            <person name="Sun Z."/>
            <person name="Harris H.M."/>
            <person name="McCann A."/>
            <person name="Guo C."/>
            <person name="Argimon S."/>
            <person name="Zhang W."/>
            <person name="Yang X."/>
            <person name="Jeffery I.B."/>
            <person name="Cooney J.C."/>
            <person name="Kagawa T.F."/>
            <person name="Liu W."/>
            <person name="Song Y."/>
            <person name="Salvetti E."/>
            <person name="Wrobel A."/>
            <person name="Rasinkangas P."/>
            <person name="Parkhill J."/>
            <person name="Rea M.C."/>
            <person name="O'Sullivan O."/>
            <person name="Ritari J."/>
            <person name="Douillard F.P."/>
            <person name="Paul Ross R."/>
            <person name="Yang R."/>
            <person name="Briner A.E."/>
            <person name="Felis G.E."/>
            <person name="de Vos W.M."/>
            <person name="Barrangou R."/>
            <person name="Klaenhammer T.R."/>
            <person name="Caufield P.W."/>
            <person name="Cui Y."/>
            <person name="Zhang H."/>
            <person name="O'Toole P.W."/>
        </authorList>
    </citation>
    <scope>NUCLEOTIDE SEQUENCE [LARGE SCALE GENOMIC DNA]</scope>
    <source>
        <strain evidence="11 12">DSM 7090</strain>
    </source>
</reference>
<dbReference type="Gene3D" id="2.170.220.10">
    <property type="match status" value="1"/>
</dbReference>
<evidence type="ECO:0000256" key="2">
    <source>
        <dbReference type="ARBA" id="ARBA00022598"/>
    </source>
</evidence>
<dbReference type="PANTHER" id="PTHR43326">
    <property type="entry name" value="METHIONYL-TRNA SYNTHETASE"/>
    <property type="match status" value="1"/>
</dbReference>
<evidence type="ECO:0000256" key="4">
    <source>
        <dbReference type="ARBA" id="ARBA00022840"/>
    </source>
</evidence>
<evidence type="ECO:0000256" key="5">
    <source>
        <dbReference type="ARBA" id="ARBA00022917"/>
    </source>
</evidence>
<protein>
    <recommendedName>
        <fullName evidence="7">Methionine--tRNA ligase</fullName>
        <ecNumber evidence="7">6.1.1.10</ecNumber>
    </recommendedName>
    <alternativeName>
        <fullName evidence="7">Methionyl-tRNA synthetase</fullName>
        <shortName evidence="7">MetRS</shortName>
    </alternativeName>
</protein>
<feature type="domain" description="Methionyl/Leucyl tRNA synthetase" evidence="9">
    <location>
        <begin position="26"/>
        <end position="399"/>
    </location>
</feature>
<dbReference type="InterPro" id="IPR014758">
    <property type="entry name" value="Met-tRNA_synth"/>
</dbReference>
<dbReference type="NCBIfam" id="NF008900">
    <property type="entry name" value="PRK12267.1"/>
    <property type="match status" value="1"/>
</dbReference>
<name>A0ABR5Q032_9ACTN</name>
<dbReference type="HAMAP" id="MF_01228">
    <property type="entry name" value="Met_tRNA_synth_type2"/>
    <property type="match status" value="1"/>
</dbReference>
<evidence type="ECO:0000256" key="6">
    <source>
        <dbReference type="ARBA" id="ARBA00023146"/>
    </source>
</evidence>
<comment type="function">
    <text evidence="1 7">Is required not only for elongation of protein synthesis but also for the initiation of all mRNA translation through initiator tRNA(fMet) aminoacylation.</text>
</comment>
<evidence type="ECO:0000313" key="12">
    <source>
        <dbReference type="Proteomes" id="UP000051927"/>
    </source>
</evidence>
<evidence type="ECO:0000256" key="1">
    <source>
        <dbReference type="ARBA" id="ARBA00003314"/>
    </source>
</evidence>
<feature type="binding site" evidence="7">
    <location>
        <position position="148"/>
    </location>
    <ligand>
        <name>Zn(2+)</name>
        <dbReference type="ChEBI" id="CHEBI:29105"/>
    </ligand>
</feature>
<evidence type="ECO:0000256" key="7">
    <source>
        <dbReference type="HAMAP-Rule" id="MF_01228"/>
    </source>
</evidence>
<dbReference type="NCBIfam" id="TIGR00398">
    <property type="entry name" value="metG"/>
    <property type="match status" value="1"/>
</dbReference>
<dbReference type="Pfam" id="PF19303">
    <property type="entry name" value="Anticodon_3"/>
    <property type="match status" value="1"/>
</dbReference>
<proteinExistence type="inferred from homology"/>
<sequence>MPSCGTISKLLKFVEGAGMPEGKQPYFITTPIYYVNAKPHLGTAYCSLLCDVQARFRRAAGYDVLFLTGMDEHGEKVAQAAAEHGMEPQAWCDSQAPYFKDLWDELEVSYDDFIRTTEPRQYRAVQYLWERMRDSGYIYKGSYDGWYCVHEETYFTETQVEKADEEQGTKGQHLCPDCHRPLERVTEESWFFKLSEFQDRLLKLYEEHPEFVEPDFRLNEVRSFVESGLQDVSVSRTSFDWGIPVPFDEGHVTYVWFDALLNYYTAVGYGDDSPEAAALRARFWPAQMHVVGKDIIRFHCVIWPAMLMALGESVPERVFAHGFLNVRNSETGAIEKMSKSRGNAIAPEDVVKLLGVEGYRYYFMTDVVPGEDSGISFERMEQVYNADLANSWGNLVSRSLNMSDKYFAGCTPHVDGALISDKNPLKALADGIYGRYATCMDHMNYVGAKDVVMELVHAANHYIEESAPWNVAKDPARVSELAEIIYSLLEAIRISAHLLMPFMPTTSAEVLSRMSLGEDEITSCALEKDCTWGKLSGGLAVTKGEALFPRLASTK</sequence>
<dbReference type="CDD" id="cd07957">
    <property type="entry name" value="Anticodon_Ia_Met"/>
    <property type="match status" value="1"/>
</dbReference>
<comment type="caution">
    <text evidence="11">The sequence shown here is derived from an EMBL/GenBank/DDBJ whole genome shotgun (WGS) entry which is preliminary data.</text>
</comment>
<dbReference type="PRINTS" id="PR01041">
    <property type="entry name" value="TRNASYNTHMET"/>
</dbReference>
<keyword evidence="4 7" id="KW-0067">ATP-binding</keyword>
<evidence type="ECO:0000313" key="11">
    <source>
        <dbReference type="EMBL" id="KRO01990.1"/>
    </source>
</evidence>
<gene>
    <name evidence="7" type="primary">metG</name>
    <name evidence="11" type="ORF">IV60_GL001241</name>
</gene>
<comment type="subcellular location">
    <subcellularLocation>
        <location evidence="7">Cytoplasm</location>
    </subcellularLocation>
</comment>
<comment type="catalytic activity">
    <reaction evidence="7">
        <text>tRNA(Met) + L-methionine + ATP = L-methionyl-tRNA(Met) + AMP + diphosphate</text>
        <dbReference type="Rhea" id="RHEA:13481"/>
        <dbReference type="Rhea" id="RHEA-COMP:9667"/>
        <dbReference type="Rhea" id="RHEA-COMP:9698"/>
        <dbReference type="ChEBI" id="CHEBI:30616"/>
        <dbReference type="ChEBI" id="CHEBI:33019"/>
        <dbReference type="ChEBI" id="CHEBI:57844"/>
        <dbReference type="ChEBI" id="CHEBI:78442"/>
        <dbReference type="ChEBI" id="CHEBI:78530"/>
        <dbReference type="ChEBI" id="CHEBI:456215"/>
        <dbReference type="EC" id="6.1.1.10"/>
    </reaction>
</comment>
<feature type="short sequence motif" description="'KMSKS' region" evidence="7">
    <location>
        <begin position="336"/>
        <end position="340"/>
    </location>
</feature>
<comment type="subunit">
    <text evidence="7">Monomer.</text>
</comment>
<dbReference type="Proteomes" id="UP000051927">
    <property type="component" value="Unassembled WGS sequence"/>
</dbReference>
<dbReference type="InterPro" id="IPR041872">
    <property type="entry name" value="Anticodon_Met"/>
</dbReference>
<dbReference type="InterPro" id="IPR014729">
    <property type="entry name" value="Rossmann-like_a/b/a_fold"/>
</dbReference>
<dbReference type="EMBL" id="JQCP01000003">
    <property type="protein sequence ID" value="KRO01990.1"/>
    <property type="molecule type" value="Genomic_DNA"/>
</dbReference>
<evidence type="ECO:0000256" key="8">
    <source>
        <dbReference type="RuleBase" id="RU363039"/>
    </source>
</evidence>
<dbReference type="Gene3D" id="1.10.730.10">
    <property type="entry name" value="Isoleucyl-tRNA Synthetase, Domain 1"/>
    <property type="match status" value="1"/>
</dbReference>
<dbReference type="Gene3D" id="3.40.50.620">
    <property type="entry name" value="HUPs"/>
    <property type="match status" value="1"/>
</dbReference>
<feature type="binding site" evidence="7">
    <location>
        <position position="175"/>
    </location>
    <ligand>
        <name>Zn(2+)</name>
        <dbReference type="ChEBI" id="CHEBI:29105"/>
    </ligand>
</feature>
<keyword evidence="12" id="KW-1185">Reference proteome</keyword>
<dbReference type="Pfam" id="PF09334">
    <property type="entry name" value="tRNA-synt_1g"/>
    <property type="match status" value="1"/>
</dbReference>
<organism evidence="11 12">
    <name type="scientific">Lancefieldella rimae</name>
    <dbReference type="NCBI Taxonomy" id="1383"/>
    <lineage>
        <taxon>Bacteria</taxon>
        <taxon>Bacillati</taxon>
        <taxon>Actinomycetota</taxon>
        <taxon>Coriobacteriia</taxon>
        <taxon>Coriobacteriales</taxon>
        <taxon>Atopobiaceae</taxon>
        <taxon>Lancefieldella</taxon>
    </lineage>
</organism>
<keyword evidence="3 7" id="KW-0547">Nucleotide-binding</keyword>
<dbReference type="CDD" id="cd00814">
    <property type="entry name" value="MetRS_core"/>
    <property type="match status" value="1"/>
</dbReference>